<accession>A0AAV8Q7G0</accession>
<name>A0AAV8Q7G0_ENSVE</name>
<gene>
    <name evidence="1" type="ORF">OPV22_029966</name>
</gene>
<reference evidence="1 2" key="1">
    <citation type="submission" date="2022-12" db="EMBL/GenBank/DDBJ databases">
        <title>Chromosome-scale assembly of the Ensete ventricosum genome.</title>
        <authorList>
            <person name="Dussert Y."/>
            <person name="Stocks J."/>
            <person name="Wendawek A."/>
            <person name="Woldeyes F."/>
            <person name="Nichols R.A."/>
            <person name="Borrell J.S."/>
        </authorList>
    </citation>
    <scope>NUCLEOTIDE SEQUENCE [LARGE SCALE GENOMIC DNA]</scope>
    <source>
        <strain evidence="2">cv. Maze</strain>
        <tissue evidence="1">Seeds</tissue>
    </source>
</reference>
<proteinExistence type="predicted"/>
<dbReference type="Proteomes" id="UP001222027">
    <property type="component" value="Unassembled WGS sequence"/>
</dbReference>
<organism evidence="1 2">
    <name type="scientific">Ensete ventricosum</name>
    <name type="common">Abyssinian banana</name>
    <name type="synonym">Musa ensete</name>
    <dbReference type="NCBI Taxonomy" id="4639"/>
    <lineage>
        <taxon>Eukaryota</taxon>
        <taxon>Viridiplantae</taxon>
        <taxon>Streptophyta</taxon>
        <taxon>Embryophyta</taxon>
        <taxon>Tracheophyta</taxon>
        <taxon>Spermatophyta</taxon>
        <taxon>Magnoliopsida</taxon>
        <taxon>Liliopsida</taxon>
        <taxon>Zingiberales</taxon>
        <taxon>Musaceae</taxon>
        <taxon>Ensete</taxon>
    </lineage>
</organism>
<evidence type="ECO:0000313" key="1">
    <source>
        <dbReference type="EMBL" id="KAJ8467414.1"/>
    </source>
</evidence>
<protein>
    <submittedName>
        <fullName evidence="1">Uncharacterized protein</fullName>
    </submittedName>
</protein>
<keyword evidence="2" id="KW-1185">Reference proteome</keyword>
<dbReference type="EMBL" id="JAQQAF010000008">
    <property type="protein sequence ID" value="KAJ8467414.1"/>
    <property type="molecule type" value="Genomic_DNA"/>
</dbReference>
<evidence type="ECO:0000313" key="2">
    <source>
        <dbReference type="Proteomes" id="UP001222027"/>
    </source>
</evidence>
<sequence>MYAVQSLGLDPLQMSSFVVFVSNKNFYRLVRFRGYGGRDEQVVCVAGKGEIVILSGGLQKNLKSNRSRFVEVYHQICSYYYSQEDLSMNAYVDNKRTYFLLSFQE</sequence>
<comment type="caution">
    <text evidence="1">The sequence shown here is derived from an EMBL/GenBank/DDBJ whole genome shotgun (WGS) entry which is preliminary data.</text>
</comment>
<dbReference type="AlphaFoldDB" id="A0AAV8Q7G0"/>